<evidence type="ECO:0000313" key="2">
    <source>
        <dbReference type="EMBL" id="CAJ0606278.1"/>
    </source>
</evidence>
<comment type="caution">
    <text evidence="2">The sequence shown here is derived from an EMBL/GenBank/DDBJ whole genome shotgun (WGS) entry which is preliminary data.</text>
</comment>
<gene>
    <name evidence="2" type="ORF">CYNAS_LOCUS18261</name>
</gene>
<reference evidence="2" key="1">
    <citation type="submission" date="2023-07" db="EMBL/GenBank/DDBJ databases">
        <authorList>
            <consortium name="CYATHOMIX"/>
        </authorList>
    </citation>
    <scope>NUCLEOTIDE SEQUENCE</scope>
    <source>
        <strain evidence="2">N/A</strain>
    </source>
</reference>
<dbReference type="EMBL" id="CATQJL010000316">
    <property type="protein sequence ID" value="CAJ0606278.1"/>
    <property type="molecule type" value="Genomic_DNA"/>
</dbReference>
<keyword evidence="1" id="KW-0472">Membrane</keyword>
<keyword evidence="1" id="KW-1133">Transmembrane helix</keyword>
<protein>
    <submittedName>
        <fullName evidence="2">Uncharacterized protein</fullName>
    </submittedName>
</protein>
<dbReference type="Proteomes" id="UP001176961">
    <property type="component" value="Unassembled WGS sequence"/>
</dbReference>
<evidence type="ECO:0000256" key="1">
    <source>
        <dbReference type="SAM" id="Phobius"/>
    </source>
</evidence>
<sequence>MFMADEPRSCNIFHFYIGIQLPIRRLVYKKNWTHKSGDLWKKKFPSIQSNVWLLKNSHNIDSFQKNGASIEVNYTSSLQKLAMECVVHREDARALGEVCFLANWWFPFLLGVLAGVACCLLPLLPAVLMLCGHINRTLSQLMAVREKRSQPNSNRGVNC</sequence>
<keyword evidence="1" id="KW-0812">Transmembrane</keyword>
<dbReference type="AlphaFoldDB" id="A0AA36HA50"/>
<organism evidence="2 3">
    <name type="scientific">Cylicocyclus nassatus</name>
    <name type="common">Nematode worm</name>
    <dbReference type="NCBI Taxonomy" id="53992"/>
    <lineage>
        <taxon>Eukaryota</taxon>
        <taxon>Metazoa</taxon>
        <taxon>Ecdysozoa</taxon>
        <taxon>Nematoda</taxon>
        <taxon>Chromadorea</taxon>
        <taxon>Rhabditida</taxon>
        <taxon>Rhabditina</taxon>
        <taxon>Rhabditomorpha</taxon>
        <taxon>Strongyloidea</taxon>
        <taxon>Strongylidae</taxon>
        <taxon>Cylicocyclus</taxon>
    </lineage>
</organism>
<feature type="transmembrane region" description="Helical" evidence="1">
    <location>
        <begin position="104"/>
        <end position="132"/>
    </location>
</feature>
<accession>A0AA36HA50</accession>
<proteinExistence type="predicted"/>
<evidence type="ECO:0000313" key="3">
    <source>
        <dbReference type="Proteomes" id="UP001176961"/>
    </source>
</evidence>
<keyword evidence="3" id="KW-1185">Reference proteome</keyword>
<name>A0AA36HA50_CYLNA</name>